<evidence type="ECO:0000259" key="7">
    <source>
        <dbReference type="PROSITE" id="PS50109"/>
    </source>
</evidence>
<gene>
    <name evidence="9" type="ORF">C2R22_10275</name>
</gene>
<dbReference type="RefSeq" id="WP_103425675.1">
    <property type="nucleotide sequence ID" value="NZ_CP026309.1"/>
</dbReference>
<reference evidence="9 10" key="1">
    <citation type="submission" date="2018-01" db="EMBL/GenBank/DDBJ databases">
        <title>Complete genome sequence of Salinigranum rubrum GX10T, an extremely halophilic archaeon isolated from a marine solar saltern.</title>
        <authorList>
            <person name="Han S."/>
        </authorList>
    </citation>
    <scope>NUCLEOTIDE SEQUENCE [LARGE SCALE GENOMIC DNA]</scope>
    <source>
        <strain evidence="9 10">GX10</strain>
    </source>
</reference>
<dbReference type="InterPro" id="IPR005467">
    <property type="entry name" value="His_kinase_dom"/>
</dbReference>
<dbReference type="InterPro" id="IPR050980">
    <property type="entry name" value="2C_sensor_his_kinase"/>
</dbReference>
<dbReference type="OrthoDB" id="342253at2157"/>
<evidence type="ECO:0000256" key="4">
    <source>
        <dbReference type="ARBA" id="ARBA00022741"/>
    </source>
</evidence>
<evidence type="ECO:0000256" key="6">
    <source>
        <dbReference type="ARBA" id="ARBA00022840"/>
    </source>
</evidence>
<dbReference type="GO" id="GO:0005524">
    <property type="term" value="F:ATP binding"/>
    <property type="evidence" value="ECO:0007669"/>
    <property type="project" value="UniProtKB-KW"/>
</dbReference>
<comment type="catalytic activity">
    <reaction evidence="1">
        <text>ATP + protein L-histidine = ADP + protein N-phospho-L-histidine.</text>
        <dbReference type="EC" id="2.7.13.3"/>
    </reaction>
</comment>
<dbReference type="Pfam" id="PF02518">
    <property type="entry name" value="HATPase_c"/>
    <property type="match status" value="1"/>
</dbReference>
<sequence length="353" mass="38797">MSSLSPAVYVEAFHSADTPMLVFDLNFLVRDVNRAGQAFTGYTRDELVDEPVSVIAGNDDVVDEIVETLIRGEPWQGEFALQTKSGTRVYGRGSTAPIVVDGKTKGYVAIFVDTTKQRRYASTSRVLSRLLRHDLRNELNILYGYIDRAAASADDTEVLEALEQARAQVMQVVGRADRVRKLRDLLEQSYDAESDPVRLAEVLEERVKAVQKQFPDADISLGPVPGVRVYADDLLPAALDALLENAVVHNDKAVAEVEVDVIDRQTDVIIRICDNGPGVPYEQRDLIFGREDTDVVHHGTGIGLFLVDNIVDNYDGAVWVEENDPEGAVFAVRLQHASEAVIGQDAAGSCDDD</sequence>
<dbReference type="InterPro" id="IPR000014">
    <property type="entry name" value="PAS"/>
</dbReference>
<dbReference type="InterPro" id="IPR003594">
    <property type="entry name" value="HATPase_dom"/>
</dbReference>
<dbReference type="InterPro" id="IPR004358">
    <property type="entry name" value="Sig_transdc_His_kin-like_C"/>
</dbReference>
<dbReference type="Proteomes" id="UP000236584">
    <property type="component" value="Chromosome"/>
</dbReference>
<dbReference type="GeneID" id="35592480"/>
<dbReference type="SUPFAM" id="SSF55785">
    <property type="entry name" value="PYP-like sensor domain (PAS domain)"/>
    <property type="match status" value="1"/>
</dbReference>
<dbReference type="Pfam" id="PF13426">
    <property type="entry name" value="PAS_9"/>
    <property type="match status" value="1"/>
</dbReference>
<evidence type="ECO:0000256" key="3">
    <source>
        <dbReference type="ARBA" id="ARBA00022679"/>
    </source>
</evidence>
<dbReference type="Gene3D" id="3.30.450.20">
    <property type="entry name" value="PAS domain"/>
    <property type="match status" value="1"/>
</dbReference>
<dbReference type="AlphaFoldDB" id="A0A2I8VJ83"/>
<protein>
    <recommendedName>
        <fullName evidence="2">histidine kinase</fullName>
        <ecNumber evidence="2">2.7.13.3</ecNumber>
    </recommendedName>
</protein>
<evidence type="ECO:0000313" key="9">
    <source>
        <dbReference type="EMBL" id="AUV81986.1"/>
    </source>
</evidence>
<dbReference type="PROSITE" id="PS50112">
    <property type="entry name" value="PAS"/>
    <property type="match status" value="1"/>
</dbReference>
<dbReference type="CDD" id="cd00130">
    <property type="entry name" value="PAS"/>
    <property type="match status" value="1"/>
</dbReference>
<dbReference type="GO" id="GO:0004673">
    <property type="term" value="F:protein histidine kinase activity"/>
    <property type="evidence" value="ECO:0007669"/>
    <property type="project" value="UniProtKB-EC"/>
</dbReference>
<dbReference type="PRINTS" id="PR00344">
    <property type="entry name" value="BCTRLSENSOR"/>
</dbReference>
<dbReference type="PANTHER" id="PTHR44936:SF10">
    <property type="entry name" value="SENSOR PROTEIN RSTB"/>
    <property type="match status" value="1"/>
</dbReference>
<keyword evidence="10" id="KW-1185">Reference proteome</keyword>
<dbReference type="InterPro" id="IPR001610">
    <property type="entry name" value="PAC"/>
</dbReference>
<dbReference type="SMART" id="SM00387">
    <property type="entry name" value="HATPase_c"/>
    <property type="match status" value="1"/>
</dbReference>
<evidence type="ECO:0000256" key="5">
    <source>
        <dbReference type="ARBA" id="ARBA00022777"/>
    </source>
</evidence>
<dbReference type="SMART" id="SM00091">
    <property type="entry name" value="PAS"/>
    <property type="match status" value="1"/>
</dbReference>
<proteinExistence type="predicted"/>
<feature type="domain" description="PAS" evidence="8">
    <location>
        <begin position="5"/>
        <end position="50"/>
    </location>
</feature>
<dbReference type="NCBIfam" id="TIGR00229">
    <property type="entry name" value="sensory_box"/>
    <property type="match status" value="1"/>
</dbReference>
<dbReference type="PANTHER" id="PTHR44936">
    <property type="entry name" value="SENSOR PROTEIN CREC"/>
    <property type="match status" value="1"/>
</dbReference>
<accession>A0A2I8VJ83</accession>
<name>A0A2I8VJ83_9EURY</name>
<dbReference type="EMBL" id="CP026309">
    <property type="protein sequence ID" value="AUV81986.1"/>
    <property type="molecule type" value="Genomic_DNA"/>
</dbReference>
<dbReference type="KEGG" id="srub:C2R22_10275"/>
<keyword evidence="3" id="KW-0808">Transferase</keyword>
<dbReference type="InterPro" id="IPR036890">
    <property type="entry name" value="HATPase_C_sf"/>
</dbReference>
<evidence type="ECO:0000256" key="1">
    <source>
        <dbReference type="ARBA" id="ARBA00000085"/>
    </source>
</evidence>
<dbReference type="Gene3D" id="3.30.565.10">
    <property type="entry name" value="Histidine kinase-like ATPase, C-terminal domain"/>
    <property type="match status" value="1"/>
</dbReference>
<dbReference type="EC" id="2.7.13.3" evidence="2"/>
<organism evidence="9 10">
    <name type="scientific">Salinigranum rubrum</name>
    <dbReference type="NCBI Taxonomy" id="755307"/>
    <lineage>
        <taxon>Archaea</taxon>
        <taxon>Methanobacteriati</taxon>
        <taxon>Methanobacteriota</taxon>
        <taxon>Stenosarchaea group</taxon>
        <taxon>Halobacteria</taxon>
        <taxon>Halobacteriales</taxon>
        <taxon>Haloferacaceae</taxon>
        <taxon>Salinigranum</taxon>
    </lineage>
</organism>
<keyword evidence="6" id="KW-0067">ATP-binding</keyword>
<keyword evidence="4" id="KW-0547">Nucleotide-binding</keyword>
<dbReference type="PROSITE" id="PS50109">
    <property type="entry name" value="HIS_KIN"/>
    <property type="match status" value="1"/>
</dbReference>
<evidence type="ECO:0000256" key="2">
    <source>
        <dbReference type="ARBA" id="ARBA00012438"/>
    </source>
</evidence>
<dbReference type="SUPFAM" id="SSF55874">
    <property type="entry name" value="ATPase domain of HSP90 chaperone/DNA topoisomerase II/histidine kinase"/>
    <property type="match status" value="1"/>
</dbReference>
<evidence type="ECO:0000313" key="10">
    <source>
        <dbReference type="Proteomes" id="UP000236584"/>
    </source>
</evidence>
<dbReference type="InterPro" id="IPR035965">
    <property type="entry name" value="PAS-like_dom_sf"/>
</dbReference>
<feature type="domain" description="Histidine kinase" evidence="7">
    <location>
        <begin position="130"/>
        <end position="338"/>
    </location>
</feature>
<dbReference type="SMART" id="SM00086">
    <property type="entry name" value="PAC"/>
    <property type="match status" value="1"/>
</dbReference>
<keyword evidence="5 9" id="KW-0418">Kinase</keyword>
<evidence type="ECO:0000259" key="8">
    <source>
        <dbReference type="PROSITE" id="PS50112"/>
    </source>
</evidence>